<name>A0A401FY01_9BACT</name>
<dbReference type="InterPro" id="IPR011095">
    <property type="entry name" value="Dala_Dala_lig_C"/>
</dbReference>
<dbReference type="InterPro" id="IPR011761">
    <property type="entry name" value="ATP-grasp"/>
</dbReference>
<evidence type="ECO:0000256" key="3">
    <source>
        <dbReference type="ARBA" id="ARBA00023316"/>
    </source>
</evidence>
<dbReference type="GO" id="GO:0046872">
    <property type="term" value="F:metal ion binding"/>
    <property type="evidence" value="ECO:0007669"/>
    <property type="project" value="InterPro"/>
</dbReference>
<comment type="caution">
    <text evidence="7">The sequence shown here is derived from an EMBL/GenBank/DDBJ whole genome shotgun (WGS) entry which is preliminary data.</text>
</comment>
<dbReference type="GO" id="GO:0005524">
    <property type="term" value="F:ATP binding"/>
    <property type="evidence" value="ECO:0007669"/>
    <property type="project" value="UniProtKB-UniRule"/>
</dbReference>
<protein>
    <submittedName>
        <fullName evidence="7">D-alanine--D-alanine ligase</fullName>
    </submittedName>
</protein>
<dbReference type="GO" id="GO:0008716">
    <property type="term" value="F:D-alanine-D-alanine ligase activity"/>
    <property type="evidence" value="ECO:0007669"/>
    <property type="project" value="InterPro"/>
</dbReference>
<keyword evidence="4" id="KW-0067">ATP-binding</keyword>
<organism evidence="7 8">
    <name type="scientific">Desulfonema ishimotonii</name>
    <dbReference type="NCBI Taxonomy" id="45657"/>
    <lineage>
        <taxon>Bacteria</taxon>
        <taxon>Pseudomonadati</taxon>
        <taxon>Thermodesulfobacteriota</taxon>
        <taxon>Desulfobacteria</taxon>
        <taxon>Desulfobacterales</taxon>
        <taxon>Desulfococcaceae</taxon>
        <taxon>Desulfonema</taxon>
    </lineage>
</organism>
<keyword evidence="2 7" id="KW-0436">Ligase</keyword>
<evidence type="ECO:0000256" key="1">
    <source>
        <dbReference type="ARBA" id="ARBA00010871"/>
    </source>
</evidence>
<keyword evidence="8" id="KW-1185">Reference proteome</keyword>
<dbReference type="EMBL" id="BEXT01000001">
    <property type="protein sequence ID" value="GBC61845.1"/>
    <property type="molecule type" value="Genomic_DNA"/>
</dbReference>
<dbReference type="InterPro" id="IPR016185">
    <property type="entry name" value="PreATP-grasp_dom_sf"/>
</dbReference>
<reference evidence="8" key="2">
    <citation type="submission" date="2019-01" db="EMBL/GenBank/DDBJ databases">
        <title>Genome sequence of Desulfonema ishimotonii strain Tokyo 01.</title>
        <authorList>
            <person name="Fukui M."/>
        </authorList>
    </citation>
    <scope>NUCLEOTIDE SEQUENCE [LARGE SCALE GENOMIC DNA]</scope>
    <source>
        <strain evidence="8">Tokyo 01</strain>
    </source>
</reference>
<dbReference type="PROSITE" id="PS50975">
    <property type="entry name" value="ATP_GRASP"/>
    <property type="match status" value="1"/>
</dbReference>
<feature type="domain" description="ATP-grasp" evidence="6">
    <location>
        <begin position="119"/>
        <end position="205"/>
    </location>
</feature>
<keyword evidence="3" id="KW-0961">Cell wall biogenesis/degradation</keyword>
<evidence type="ECO:0000256" key="2">
    <source>
        <dbReference type="ARBA" id="ARBA00022598"/>
    </source>
</evidence>
<keyword evidence="4" id="KW-0547">Nucleotide-binding</keyword>
<dbReference type="PANTHER" id="PTHR23132">
    <property type="entry name" value="D-ALANINE--D-ALANINE LIGASE"/>
    <property type="match status" value="1"/>
</dbReference>
<accession>A0A401FY01</accession>
<comment type="similarity">
    <text evidence="1">Belongs to the D-alanine--D-alanine ligase family.</text>
</comment>
<dbReference type="PANTHER" id="PTHR23132:SF23">
    <property type="entry name" value="D-ALANINE--D-ALANINE LIGASE B"/>
    <property type="match status" value="1"/>
</dbReference>
<dbReference type="Proteomes" id="UP000288096">
    <property type="component" value="Unassembled WGS sequence"/>
</dbReference>
<proteinExistence type="inferred from homology"/>
<dbReference type="AlphaFoldDB" id="A0A401FY01"/>
<evidence type="ECO:0000256" key="4">
    <source>
        <dbReference type="PROSITE-ProRule" id="PRU00409"/>
    </source>
</evidence>
<evidence type="ECO:0000256" key="5">
    <source>
        <dbReference type="SAM" id="MobiDB-lite"/>
    </source>
</evidence>
<evidence type="ECO:0000313" key="7">
    <source>
        <dbReference type="EMBL" id="GBC61845.1"/>
    </source>
</evidence>
<gene>
    <name evidence="7" type="ORF">DENIS_2807</name>
</gene>
<feature type="compositionally biased region" description="Basic residues" evidence="5">
    <location>
        <begin position="249"/>
        <end position="263"/>
    </location>
</feature>
<dbReference type="GO" id="GO:0071555">
    <property type="term" value="P:cell wall organization"/>
    <property type="evidence" value="ECO:0007669"/>
    <property type="project" value="UniProtKB-KW"/>
</dbReference>
<evidence type="ECO:0000313" key="8">
    <source>
        <dbReference type="Proteomes" id="UP000288096"/>
    </source>
</evidence>
<feature type="region of interest" description="Disordered" evidence="5">
    <location>
        <begin position="229"/>
        <end position="266"/>
    </location>
</feature>
<evidence type="ECO:0000259" key="6">
    <source>
        <dbReference type="PROSITE" id="PS50975"/>
    </source>
</evidence>
<dbReference type="Pfam" id="PF07478">
    <property type="entry name" value="Dala_Dala_lig_C"/>
    <property type="match status" value="1"/>
</dbReference>
<reference evidence="8" key="1">
    <citation type="submission" date="2017-11" db="EMBL/GenBank/DDBJ databases">
        <authorList>
            <person name="Watanabe M."/>
            <person name="Kojima H."/>
        </authorList>
    </citation>
    <scope>NUCLEOTIDE SEQUENCE [LARGE SCALE GENOMIC DNA]</scope>
    <source>
        <strain evidence="8">Tokyo 01</strain>
    </source>
</reference>
<dbReference type="Gene3D" id="3.30.470.20">
    <property type="entry name" value="ATP-grasp fold, B domain"/>
    <property type="match status" value="1"/>
</dbReference>
<sequence length="313" mass="35040">MKIAVVYNRESQNVINLFGVPNREKYGKAAIRRIVEVLKKGGHQVTTFEGDKQLIINLERFMPRVVRGEIPGMVFNISYGIQGQARYTHVPGILEMVGVPYLGSGPLAHSLALDKVVAKMIFRQNGLPTPDFAVLETPDFEHPPLDFPMIVKPKNEAVSFGLKIVHNAPELREAARVIFDKFNQPVLAEQYIEGREINVGLLGNNPPEPLPPVELIFGEGAPPIYTHEDKTHKSGREVTQQCPAPLTPRRPKRPRHLPSKRLQRSAAMTAPVSTCAWMPTGISTFWKSTALPAWDRAAPMWRQPKPWAWTMPG</sequence>
<dbReference type="SUPFAM" id="SSF52440">
    <property type="entry name" value="PreATP-grasp domain"/>
    <property type="match status" value="1"/>
</dbReference>
<dbReference type="SUPFAM" id="SSF56059">
    <property type="entry name" value="Glutathione synthetase ATP-binding domain-like"/>
    <property type="match status" value="1"/>
</dbReference>